<gene>
    <name evidence="1" type="ORF">ZHD862_LOCUS15607</name>
</gene>
<dbReference type="EMBL" id="CAJNOT010000712">
    <property type="protein sequence ID" value="CAF1061838.1"/>
    <property type="molecule type" value="Genomic_DNA"/>
</dbReference>
<name>A0A814L947_9BILA</name>
<dbReference type="InterPro" id="IPR011044">
    <property type="entry name" value="Quino_amine_DH_bsu"/>
</dbReference>
<protein>
    <submittedName>
        <fullName evidence="1">Uncharacterized protein</fullName>
    </submittedName>
</protein>
<comment type="caution">
    <text evidence="1">The sequence shown here is derived from an EMBL/GenBank/DDBJ whole genome shotgun (WGS) entry which is preliminary data.</text>
</comment>
<evidence type="ECO:0000313" key="2">
    <source>
        <dbReference type="Proteomes" id="UP000663864"/>
    </source>
</evidence>
<proteinExistence type="predicted"/>
<evidence type="ECO:0000313" key="1">
    <source>
        <dbReference type="EMBL" id="CAF1061838.1"/>
    </source>
</evidence>
<organism evidence="1 2">
    <name type="scientific">Rotaria sordida</name>
    <dbReference type="NCBI Taxonomy" id="392033"/>
    <lineage>
        <taxon>Eukaryota</taxon>
        <taxon>Metazoa</taxon>
        <taxon>Spiralia</taxon>
        <taxon>Gnathifera</taxon>
        <taxon>Rotifera</taxon>
        <taxon>Eurotatoria</taxon>
        <taxon>Bdelloidea</taxon>
        <taxon>Philodinida</taxon>
        <taxon>Philodinidae</taxon>
        <taxon>Rotaria</taxon>
    </lineage>
</organism>
<dbReference type="Proteomes" id="UP000663864">
    <property type="component" value="Unassembled WGS sequence"/>
</dbReference>
<sequence length="560" mass="65269">MSYRPRVPSLDDHYCQVCSSSSSNQNRHLACFTCEHCHLPMCYECFEKHTSQLNDESTHLQQRYSHLQNLVDNKQQSLGQFQEQCLRSVNSEFNEVLNDLENLRRESVNYVKQQFHDAEIILSEMMTNIKSLIDKTQQSSTRENITKNITREFEIQRQQINEIERRLDILSSPKMQIKMSTYPRNKLDLHCQLLSNLYTSTKKFSANCPGKTILTRCSYDKLIGSLREKIDVETEVEELNQNNFINKQTQTDSMINYNYHINYGEDHHLQDETDQITNRFNIENSLTTRFIQQSTILTQNEVDRIASDGEHLLYFSDTSKSLCYITNLIPTKEANSTSITKEISCRWPNHTIIDLVYCPGSSQFICATKTGVYTCTITNTTIDIQIQLTQDWSYVRLAADKNYIWIWTDTPRSNQLGIYTPKTFDCIKIFNLNDYPRFLDNSTSFCIHSNILATLFQYRPISSIHSHRKIFQLTLCNSIDLHELCTIRLGECDIDHEIRINNNNGLFFITNGGKILWIIDQYGKKEYVQLYHIGRALTIHSKNHVIIANGTQQLQCIELI</sequence>
<accession>A0A814L947</accession>
<dbReference type="AlphaFoldDB" id="A0A814L947"/>
<reference evidence="1" key="1">
    <citation type="submission" date="2021-02" db="EMBL/GenBank/DDBJ databases">
        <authorList>
            <person name="Nowell W R."/>
        </authorList>
    </citation>
    <scope>NUCLEOTIDE SEQUENCE</scope>
</reference>
<dbReference type="SUPFAM" id="SSF50969">
    <property type="entry name" value="YVTN repeat-like/Quinoprotein amine dehydrogenase"/>
    <property type="match status" value="1"/>
</dbReference>